<comment type="catalytic activity">
    <reaction evidence="1 18">
        <text>7-phospho-2-dehydro-3-deoxy-D-arabino-heptonate = 3-dehydroquinate + phosphate</text>
        <dbReference type="Rhea" id="RHEA:21968"/>
        <dbReference type="ChEBI" id="CHEBI:32364"/>
        <dbReference type="ChEBI" id="CHEBI:43474"/>
        <dbReference type="ChEBI" id="CHEBI:58394"/>
        <dbReference type="EC" id="4.2.3.4"/>
    </reaction>
</comment>
<dbReference type="Pfam" id="PF24621">
    <property type="entry name" value="DHQS_C"/>
    <property type="match status" value="1"/>
</dbReference>
<evidence type="ECO:0000256" key="1">
    <source>
        <dbReference type="ARBA" id="ARBA00001393"/>
    </source>
</evidence>
<reference evidence="21 22" key="1">
    <citation type="submission" date="2018-05" db="EMBL/GenBank/DDBJ databases">
        <title>Freshwater and sediment microbial communities from various areas in North America, analyzing microbe dynamics in response to fracking.</title>
        <authorList>
            <person name="Lamendella R."/>
        </authorList>
    </citation>
    <scope>NUCLEOTIDE SEQUENCE [LARGE SCALE GENOMIC DNA]</scope>
    <source>
        <strain evidence="21 22">125B1</strain>
    </source>
</reference>
<dbReference type="AlphaFoldDB" id="A0A317Q3F3"/>
<evidence type="ECO:0000256" key="14">
    <source>
        <dbReference type="ARBA" id="ARBA00023027"/>
    </source>
</evidence>
<keyword evidence="13 18" id="KW-0862">Zinc</keyword>
<feature type="domain" description="3-dehydroquinate synthase C-terminal" evidence="20">
    <location>
        <begin position="181"/>
        <end position="323"/>
    </location>
</feature>
<evidence type="ECO:0000256" key="5">
    <source>
        <dbReference type="ARBA" id="ARBA00004661"/>
    </source>
</evidence>
<feature type="binding site" evidence="18">
    <location>
        <position position="142"/>
    </location>
    <ligand>
        <name>NAD(+)</name>
        <dbReference type="ChEBI" id="CHEBI:57540"/>
    </ligand>
</feature>
<feature type="binding site" evidence="18">
    <location>
        <begin position="71"/>
        <end position="76"/>
    </location>
    <ligand>
        <name>NAD(+)</name>
        <dbReference type="ChEBI" id="CHEBI:57540"/>
    </ligand>
</feature>
<dbReference type="Proteomes" id="UP000246964">
    <property type="component" value="Unassembled WGS sequence"/>
</dbReference>
<dbReference type="GO" id="GO:0009423">
    <property type="term" value="P:chorismate biosynthetic process"/>
    <property type="evidence" value="ECO:0007669"/>
    <property type="project" value="UniProtKB-UniRule"/>
</dbReference>
<feature type="binding site" evidence="18">
    <location>
        <position position="184"/>
    </location>
    <ligand>
        <name>Zn(2+)</name>
        <dbReference type="ChEBI" id="CHEBI:29105"/>
    </ligand>
</feature>
<comment type="cofactor">
    <cofactor evidence="18">
        <name>Co(2+)</name>
        <dbReference type="ChEBI" id="CHEBI:48828"/>
    </cofactor>
    <cofactor evidence="18">
        <name>Zn(2+)</name>
        <dbReference type="ChEBI" id="CHEBI:29105"/>
    </cofactor>
    <text evidence="18">Binds 1 divalent metal cation per subunit. Can use either Co(2+) or Zn(2+).</text>
</comment>
<keyword evidence="11 18" id="KW-0479">Metal-binding</keyword>
<proteinExistence type="inferred from homology"/>
<keyword evidence="15 18" id="KW-0057">Aromatic amino acid biosynthesis</keyword>
<keyword evidence="9 18" id="KW-0963">Cytoplasm</keyword>
<evidence type="ECO:0000256" key="9">
    <source>
        <dbReference type="ARBA" id="ARBA00022490"/>
    </source>
</evidence>
<comment type="caution">
    <text evidence="21">The sequence shown here is derived from an EMBL/GenBank/DDBJ whole genome shotgun (WGS) entry which is preliminary data.</text>
</comment>
<evidence type="ECO:0000256" key="15">
    <source>
        <dbReference type="ARBA" id="ARBA00023141"/>
    </source>
</evidence>
<dbReference type="Gene3D" id="1.20.1090.10">
    <property type="entry name" value="Dehydroquinate synthase-like - alpha domain"/>
    <property type="match status" value="1"/>
</dbReference>
<evidence type="ECO:0000256" key="6">
    <source>
        <dbReference type="ARBA" id="ARBA00005412"/>
    </source>
</evidence>
<comment type="function">
    <text evidence="3 18">Catalyzes the conversion of 3-deoxy-D-arabino-heptulosonate 7-phosphate (DAHP) to dehydroquinate (DHQ).</text>
</comment>
<keyword evidence="22" id="KW-1185">Reference proteome</keyword>
<dbReference type="PANTHER" id="PTHR43622">
    <property type="entry name" value="3-DEHYDROQUINATE SYNTHASE"/>
    <property type="match status" value="1"/>
</dbReference>
<dbReference type="InterPro" id="IPR050071">
    <property type="entry name" value="Dehydroquinate_synthase"/>
</dbReference>
<evidence type="ECO:0000256" key="17">
    <source>
        <dbReference type="ARBA" id="ARBA00023285"/>
    </source>
</evidence>
<dbReference type="PIRSF" id="PIRSF001455">
    <property type="entry name" value="DHQ_synth"/>
    <property type="match status" value="1"/>
</dbReference>
<dbReference type="PANTHER" id="PTHR43622:SF7">
    <property type="entry name" value="3-DEHYDROQUINATE SYNTHASE, CHLOROPLASTIC"/>
    <property type="match status" value="1"/>
</dbReference>
<keyword evidence="17 18" id="KW-0170">Cobalt</keyword>
<dbReference type="Pfam" id="PF01761">
    <property type="entry name" value="DHQ_synthase"/>
    <property type="match status" value="1"/>
</dbReference>
<evidence type="ECO:0000256" key="7">
    <source>
        <dbReference type="ARBA" id="ARBA00013031"/>
    </source>
</evidence>
<feature type="binding site" evidence="18">
    <location>
        <begin position="105"/>
        <end position="109"/>
    </location>
    <ligand>
        <name>NAD(+)</name>
        <dbReference type="ChEBI" id="CHEBI:57540"/>
    </ligand>
</feature>
<dbReference type="SUPFAM" id="SSF56796">
    <property type="entry name" value="Dehydroquinate synthase-like"/>
    <property type="match status" value="1"/>
</dbReference>
<name>A0A317Q3F3_9GAMM</name>
<organism evidence="21 22">
    <name type="scientific">Pseudidiomarina maritima</name>
    <dbReference type="NCBI Taxonomy" id="519453"/>
    <lineage>
        <taxon>Bacteria</taxon>
        <taxon>Pseudomonadati</taxon>
        <taxon>Pseudomonadota</taxon>
        <taxon>Gammaproteobacteria</taxon>
        <taxon>Alteromonadales</taxon>
        <taxon>Idiomarinaceae</taxon>
        <taxon>Pseudidiomarina</taxon>
    </lineage>
</organism>
<evidence type="ECO:0000256" key="16">
    <source>
        <dbReference type="ARBA" id="ARBA00023239"/>
    </source>
</evidence>
<gene>
    <name evidence="18" type="primary">aroB</name>
    <name evidence="21" type="ORF">DET45_11416</name>
</gene>
<dbReference type="GO" id="GO:0003856">
    <property type="term" value="F:3-dehydroquinate synthase activity"/>
    <property type="evidence" value="ECO:0007669"/>
    <property type="project" value="UniProtKB-UniRule"/>
</dbReference>
<feature type="binding site" evidence="18">
    <location>
        <begin position="169"/>
        <end position="172"/>
    </location>
    <ligand>
        <name>NAD(+)</name>
        <dbReference type="ChEBI" id="CHEBI:57540"/>
    </ligand>
</feature>
<feature type="binding site" evidence="18">
    <location>
        <begin position="129"/>
        <end position="130"/>
    </location>
    <ligand>
        <name>NAD(+)</name>
        <dbReference type="ChEBI" id="CHEBI:57540"/>
    </ligand>
</feature>
<dbReference type="InterPro" id="IPR056179">
    <property type="entry name" value="DHQS_C"/>
</dbReference>
<protein>
    <recommendedName>
        <fullName evidence="8 18">3-dehydroquinate synthase</fullName>
        <shortName evidence="18">DHQS</shortName>
        <ecNumber evidence="7 18">4.2.3.4</ecNumber>
    </recommendedName>
</protein>
<accession>A0A317Q3F3</accession>
<comment type="cofactor">
    <cofactor evidence="2 18">
        <name>NAD(+)</name>
        <dbReference type="ChEBI" id="CHEBI:57540"/>
    </cofactor>
</comment>
<dbReference type="GO" id="GO:0000166">
    <property type="term" value="F:nucleotide binding"/>
    <property type="evidence" value="ECO:0007669"/>
    <property type="project" value="UniProtKB-KW"/>
</dbReference>
<evidence type="ECO:0000256" key="4">
    <source>
        <dbReference type="ARBA" id="ARBA00004496"/>
    </source>
</evidence>
<evidence type="ECO:0000313" key="21">
    <source>
        <dbReference type="EMBL" id="PWW10435.1"/>
    </source>
</evidence>
<evidence type="ECO:0000256" key="11">
    <source>
        <dbReference type="ARBA" id="ARBA00022723"/>
    </source>
</evidence>
<keyword evidence="12 18" id="KW-0547">Nucleotide-binding</keyword>
<evidence type="ECO:0000313" key="22">
    <source>
        <dbReference type="Proteomes" id="UP000246964"/>
    </source>
</evidence>
<dbReference type="GO" id="GO:0046872">
    <property type="term" value="F:metal ion binding"/>
    <property type="evidence" value="ECO:0007669"/>
    <property type="project" value="UniProtKB-KW"/>
</dbReference>
<keyword evidence="16 18" id="KW-0456">Lyase</keyword>
<dbReference type="EMBL" id="QGTT01000014">
    <property type="protein sequence ID" value="PWW10435.1"/>
    <property type="molecule type" value="Genomic_DNA"/>
</dbReference>
<sequence>MQTPIQQITVGLGERSYPIEIGPGLLQRSPLFPNLPQQILIITNTLIAPLYLAQVKQSLAAHQVVVHEIGDGEAEKSLPNYQAIMDTLISHSFARDCAIIALGGGVVGDLAGFVAATYQRGVTFYQIPTTLLAQVDSSVGGKTAINHQLGKNLIGAFHQPHGVLIDTDCLQTLSARDYTCGLAEVVKYGIIADADFFTWLEQQAGALCARDTSAITQAIKVSCSIKAAIVAADETEQHQRALLNLGHTFGHAIEAADYQHWRHGEAVAAGMVIAATLMEQTGQLASTDLHRIRQLLQQLGLPVEAPQLTLQQWQDYMQRDKKVKAGVIRFILPTAIGQAQMIGLSDWQVIATAINACSSSQPFSKLMLGSADA</sequence>
<keyword evidence="14 18" id="KW-0520">NAD</keyword>
<dbReference type="HAMAP" id="MF_00110">
    <property type="entry name" value="DHQ_synthase"/>
    <property type="match status" value="1"/>
</dbReference>
<dbReference type="GO" id="GO:0008652">
    <property type="term" value="P:amino acid biosynthetic process"/>
    <property type="evidence" value="ECO:0007669"/>
    <property type="project" value="UniProtKB-KW"/>
</dbReference>
<feature type="binding site" evidence="18">
    <location>
        <position position="151"/>
    </location>
    <ligand>
        <name>NAD(+)</name>
        <dbReference type="ChEBI" id="CHEBI:57540"/>
    </ligand>
</feature>
<dbReference type="InterPro" id="IPR030963">
    <property type="entry name" value="DHQ_synth_fam"/>
</dbReference>
<comment type="pathway">
    <text evidence="5 18">Metabolic intermediate biosynthesis; chorismate biosynthesis; chorismate from D-erythrose 4-phosphate and phosphoenolpyruvate: step 2/7.</text>
</comment>
<dbReference type="InterPro" id="IPR030960">
    <property type="entry name" value="DHQS/DOIS_N"/>
</dbReference>
<dbReference type="GO" id="GO:0005737">
    <property type="term" value="C:cytoplasm"/>
    <property type="evidence" value="ECO:0007669"/>
    <property type="project" value="UniProtKB-SubCell"/>
</dbReference>
<dbReference type="GO" id="GO:0009073">
    <property type="term" value="P:aromatic amino acid family biosynthetic process"/>
    <property type="evidence" value="ECO:0007669"/>
    <property type="project" value="UniProtKB-KW"/>
</dbReference>
<comment type="similarity">
    <text evidence="6 18">Belongs to the sugar phosphate cyclases superfamily. Dehydroquinate synthase family.</text>
</comment>
<feature type="domain" description="3-dehydroquinate synthase N-terminal" evidence="19">
    <location>
        <begin position="68"/>
        <end position="178"/>
    </location>
</feature>
<evidence type="ECO:0000256" key="18">
    <source>
        <dbReference type="HAMAP-Rule" id="MF_00110"/>
    </source>
</evidence>
<evidence type="ECO:0000256" key="13">
    <source>
        <dbReference type="ARBA" id="ARBA00022833"/>
    </source>
</evidence>
<dbReference type="CDD" id="cd08195">
    <property type="entry name" value="DHQS"/>
    <property type="match status" value="1"/>
</dbReference>
<dbReference type="NCBIfam" id="TIGR01357">
    <property type="entry name" value="aroB"/>
    <property type="match status" value="1"/>
</dbReference>
<evidence type="ECO:0000256" key="3">
    <source>
        <dbReference type="ARBA" id="ARBA00003485"/>
    </source>
</evidence>
<comment type="subcellular location">
    <subcellularLocation>
        <location evidence="4 18">Cytoplasm</location>
    </subcellularLocation>
</comment>
<evidence type="ECO:0000256" key="8">
    <source>
        <dbReference type="ARBA" id="ARBA00017684"/>
    </source>
</evidence>
<feature type="binding site" evidence="18">
    <location>
        <position position="247"/>
    </location>
    <ligand>
        <name>Zn(2+)</name>
        <dbReference type="ChEBI" id="CHEBI:29105"/>
    </ligand>
</feature>
<evidence type="ECO:0000256" key="10">
    <source>
        <dbReference type="ARBA" id="ARBA00022605"/>
    </source>
</evidence>
<dbReference type="InterPro" id="IPR016037">
    <property type="entry name" value="DHQ_synth_AroB"/>
</dbReference>
<dbReference type="FunFam" id="3.40.50.1970:FF:000001">
    <property type="entry name" value="3-dehydroquinate synthase"/>
    <property type="match status" value="1"/>
</dbReference>
<feature type="binding site" evidence="18">
    <location>
        <position position="263"/>
    </location>
    <ligand>
        <name>Zn(2+)</name>
        <dbReference type="ChEBI" id="CHEBI:29105"/>
    </ligand>
</feature>
<evidence type="ECO:0000259" key="19">
    <source>
        <dbReference type="Pfam" id="PF01761"/>
    </source>
</evidence>
<evidence type="ECO:0000256" key="2">
    <source>
        <dbReference type="ARBA" id="ARBA00001911"/>
    </source>
</evidence>
<evidence type="ECO:0000256" key="12">
    <source>
        <dbReference type="ARBA" id="ARBA00022741"/>
    </source>
</evidence>
<keyword evidence="10 18" id="KW-0028">Amino-acid biosynthesis</keyword>
<dbReference type="UniPathway" id="UPA00053">
    <property type="reaction ID" value="UER00085"/>
</dbReference>
<evidence type="ECO:0000259" key="20">
    <source>
        <dbReference type="Pfam" id="PF24621"/>
    </source>
</evidence>
<dbReference type="Gene3D" id="3.40.50.1970">
    <property type="match status" value="1"/>
</dbReference>
<dbReference type="EC" id="4.2.3.4" evidence="7 18"/>